<feature type="transmembrane region" description="Helical" evidence="1">
    <location>
        <begin position="62"/>
        <end position="91"/>
    </location>
</feature>
<dbReference type="eggNOG" id="ENOG5032SBZ">
    <property type="taxonomic scope" value="Bacteria"/>
</dbReference>
<dbReference type="HOGENOM" id="CLU_2301110_0_0_10"/>
<feature type="transmembrane region" description="Helical" evidence="1">
    <location>
        <begin position="21"/>
        <end position="42"/>
    </location>
</feature>
<keyword evidence="1" id="KW-0472">Membrane</keyword>
<sequence length="108" mass="12449">MENQAKSGVLVRLQEKWGLESLFHVIAVLVVFSLAGSSVVFLRKGLFSILGFNEQTSLWIKTITYILFVFPAYQVLLLAYGFCLGQFSFFWEKEKKMGRWLAARFKKS</sequence>
<dbReference type="InterPro" id="IPR046714">
    <property type="entry name" value="DUF6787"/>
</dbReference>
<protein>
    <recommendedName>
        <fullName evidence="2">DUF6787 domain-containing protein</fullName>
    </recommendedName>
</protein>
<dbReference type="Pfam" id="PF20584">
    <property type="entry name" value="DUF6787"/>
    <property type="match status" value="1"/>
</dbReference>
<feature type="domain" description="DUF6787" evidence="2">
    <location>
        <begin position="28"/>
        <end position="103"/>
    </location>
</feature>
<dbReference type="STRING" id="649349.Lbys_1452"/>
<accession>E4RWW0</accession>
<proteinExistence type="predicted"/>
<evidence type="ECO:0000313" key="3">
    <source>
        <dbReference type="EMBL" id="ADQ17166.1"/>
    </source>
</evidence>
<reference key="1">
    <citation type="submission" date="2010-11" db="EMBL/GenBank/DDBJ databases">
        <title>The complete genome of Leadbetterella byssophila DSM 17132.</title>
        <authorList>
            <consortium name="US DOE Joint Genome Institute (JGI-PGF)"/>
            <person name="Lucas S."/>
            <person name="Copeland A."/>
            <person name="Lapidus A."/>
            <person name="Glavina del Rio T."/>
            <person name="Dalin E."/>
            <person name="Tice H."/>
            <person name="Bruce D."/>
            <person name="Goodwin L."/>
            <person name="Pitluck S."/>
            <person name="Kyrpides N."/>
            <person name="Mavromatis K."/>
            <person name="Ivanova N."/>
            <person name="Teshima H."/>
            <person name="Brettin T."/>
            <person name="Detter J.C."/>
            <person name="Han C."/>
            <person name="Tapia R."/>
            <person name="Land M."/>
            <person name="Hauser L."/>
            <person name="Markowitz V."/>
            <person name="Cheng J.-F."/>
            <person name="Hugenholtz P."/>
            <person name="Woyke T."/>
            <person name="Wu D."/>
            <person name="Tindall B."/>
            <person name="Pomrenke H.G."/>
            <person name="Brambilla E."/>
            <person name="Klenk H.-P."/>
            <person name="Eisen J.A."/>
        </authorList>
    </citation>
    <scope>NUCLEOTIDE SEQUENCE [LARGE SCALE GENOMIC DNA]</scope>
    <source>
        <strain>DSM 17132</strain>
    </source>
</reference>
<dbReference type="AlphaFoldDB" id="E4RWW0"/>
<dbReference type="Proteomes" id="UP000007435">
    <property type="component" value="Chromosome"/>
</dbReference>
<gene>
    <name evidence="3" type="ordered locus">Lbys_1452</name>
</gene>
<organism evidence="3 4">
    <name type="scientific">Leadbetterella byssophila (strain DSM 17132 / JCM 16389 / KACC 11308 / NBRC 106382 / 4M15)</name>
    <dbReference type="NCBI Taxonomy" id="649349"/>
    <lineage>
        <taxon>Bacteria</taxon>
        <taxon>Pseudomonadati</taxon>
        <taxon>Bacteroidota</taxon>
        <taxon>Cytophagia</taxon>
        <taxon>Cytophagales</taxon>
        <taxon>Leadbetterellaceae</taxon>
        <taxon>Leadbetterella</taxon>
    </lineage>
</organism>
<name>E4RWW0_LEAB4</name>
<evidence type="ECO:0000313" key="4">
    <source>
        <dbReference type="Proteomes" id="UP000007435"/>
    </source>
</evidence>
<evidence type="ECO:0000259" key="2">
    <source>
        <dbReference type="Pfam" id="PF20584"/>
    </source>
</evidence>
<keyword evidence="4" id="KW-1185">Reference proteome</keyword>
<dbReference type="EMBL" id="CP002305">
    <property type="protein sequence ID" value="ADQ17166.1"/>
    <property type="molecule type" value="Genomic_DNA"/>
</dbReference>
<keyword evidence="1" id="KW-0812">Transmembrane</keyword>
<evidence type="ECO:0000256" key="1">
    <source>
        <dbReference type="SAM" id="Phobius"/>
    </source>
</evidence>
<keyword evidence="1" id="KW-1133">Transmembrane helix</keyword>
<dbReference type="RefSeq" id="WP_013408215.1">
    <property type="nucleotide sequence ID" value="NC_014655.1"/>
</dbReference>
<dbReference type="OrthoDB" id="1151370at2"/>
<reference evidence="3 4" key="2">
    <citation type="journal article" date="2011" name="Stand. Genomic Sci.">
        <title>Complete genome sequence of Leadbetterella byssophila type strain (4M15).</title>
        <authorList>
            <person name="Abt B."/>
            <person name="Teshima H."/>
            <person name="Lucas S."/>
            <person name="Lapidus A."/>
            <person name="Del Rio T.G."/>
            <person name="Nolan M."/>
            <person name="Tice H."/>
            <person name="Cheng J.F."/>
            <person name="Pitluck S."/>
            <person name="Liolios K."/>
            <person name="Pagani I."/>
            <person name="Ivanova N."/>
            <person name="Mavromatis K."/>
            <person name="Pati A."/>
            <person name="Tapia R."/>
            <person name="Han C."/>
            <person name="Goodwin L."/>
            <person name="Chen A."/>
            <person name="Palaniappan K."/>
            <person name="Land M."/>
            <person name="Hauser L."/>
            <person name="Chang Y.J."/>
            <person name="Jeffries C.D."/>
            <person name="Rohde M."/>
            <person name="Goker M."/>
            <person name="Tindall B.J."/>
            <person name="Detter J.C."/>
            <person name="Woyke T."/>
            <person name="Bristow J."/>
            <person name="Eisen J.A."/>
            <person name="Markowitz V."/>
            <person name="Hugenholtz P."/>
            <person name="Klenk H.P."/>
            <person name="Kyrpides N.C."/>
        </authorList>
    </citation>
    <scope>NUCLEOTIDE SEQUENCE [LARGE SCALE GENOMIC DNA]</scope>
    <source>
        <strain evidence="4">DSM 17132 / JCM 16389 / KACC 11308 / NBRC 106382 / 4M15</strain>
    </source>
</reference>
<dbReference type="KEGG" id="lby:Lbys_1452"/>